<reference evidence="1" key="2">
    <citation type="submission" date="2020-11" db="EMBL/GenBank/DDBJ databases">
        <authorList>
            <person name="McCartney M.A."/>
            <person name="Auch B."/>
            <person name="Kono T."/>
            <person name="Mallez S."/>
            <person name="Becker A."/>
            <person name="Gohl D.M."/>
            <person name="Silverstein K.A.T."/>
            <person name="Koren S."/>
            <person name="Bechman K.B."/>
            <person name="Herman A."/>
            <person name="Abrahante J.E."/>
            <person name="Garbe J."/>
        </authorList>
    </citation>
    <scope>NUCLEOTIDE SEQUENCE</scope>
    <source>
        <strain evidence="1">Duluth1</strain>
        <tissue evidence="1">Whole animal</tissue>
    </source>
</reference>
<dbReference type="Proteomes" id="UP000828390">
    <property type="component" value="Unassembled WGS sequence"/>
</dbReference>
<evidence type="ECO:0000313" key="1">
    <source>
        <dbReference type="EMBL" id="KAH3776423.1"/>
    </source>
</evidence>
<protein>
    <submittedName>
        <fullName evidence="1">Uncharacterized protein</fullName>
    </submittedName>
</protein>
<organism evidence="1 2">
    <name type="scientific">Dreissena polymorpha</name>
    <name type="common">Zebra mussel</name>
    <name type="synonym">Mytilus polymorpha</name>
    <dbReference type="NCBI Taxonomy" id="45954"/>
    <lineage>
        <taxon>Eukaryota</taxon>
        <taxon>Metazoa</taxon>
        <taxon>Spiralia</taxon>
        <taxon>Lophotrochozoa</taxon>
        <taxon>Mollusca</taxon>
        <taxon>Bivalvia</taxon>
        <taxon>Autobranchia</taxon>
        <taxon>Heteroconchia</taxon>
        <taxon>Euheterodonta</taxon>
        <taxon>Imparidentia</taxon>
        <taxon>Neoheterodontei</taxon>
        <taxon>Myida</taxon>
        <taxon>Dreissenoidea</taxon>
        <taxon>Dreissenidae</taxon>
        <taxon>Dreissena</taxon>
    </lineage>
</organism>
<dbReference type="EMBL" id="JAIWYP010000009">
    <property type="protein sequence ID" value="KAH3776423.1"/>
    <property type="molecule type" value="Genomic_DNA"/>
</dbReference>
<gene>
    <name evidence="1" type="ORF">DPMN_177848</name>
</gene>
<keyword evidence="2" id="KW-1185">Reference proteome</keyword>
<evidence type="ECO:0000313" key="2">
    <source>
        <dbReference type="Proteomes" id="UP000828390"/>
    </source>
</evidence>
<accession>A0A9D4EB16</accession>
<name>A0A9D4EB16_DREPO</name>
<reference evidence="1" key="1">
    <citation type="journal article" date="2019" name="bioRxiv">
        <title>The Genome of the Zebra Mussel, Dreissena polymorpha: A Resource for Invasive Species Research.</title>
        <authorList>
            <person name="McCartney M.A."/>
            <person name="Auch B."/>
            <person name="Kono T."/>
            <person name="Mallez S."/>
            <person name="Zhang Y."/>
            <person name="Obille A."/>
            <person name="Becker A."/>
            <person name="Abrahante J.E."/>
            <person name="Garbe J."/>
            <person name="Badalamenti J.P."/>
            <person name="Herman A."/>
            <person name="Mangelson H."/>
            <person name="Liachko I."/>
            <person name="Sullivan S."/>
            <person name="Sone E.D."/>
            <person name="Koren S."/>
            <person name="Silverstein K.A.T."/>
            <person name="Beckman K.B."/>
            <person name="Gohl D.M."/>
        </authorList>
    </citation>
    <scope>NUCLEOTIDE SEQUENCE</scope>
    <source>
        <strain evidence="1">Duluth1</strain>
        <tissue evidence="1">Whole animal</tissue>
    </source>
</reference>
<comment type="caution">
    <text evidence="1">The sequence shown here is derived from an EMBL/GenBank/DDBJ whole genome shotgun (WGS) entry which is preliminary data.</text>
</comment>
<dbReference type="AlphaFoldDB" id="A0A9D4EB16"/>
<proteinExistence type="predicted"/>
<sequence length="50" mass="5140">MVSDSLPDRRAPAGDSQTVCDGAKTVWANAGDSKTVFDGVGDCLALLQTV</sequence>